<keyword evidence="1" id="KW-1133">Transmembrane helix</keyword>
<name>A0A2K8YTS1_9BACT</name>
<keyword evidence="1" id="KW-0812">Transmembrane</keyword>
<accession>A0A2K8YTS1</accession>
<reference evidence="2 3" key="1">
    <citation type="submission" date="2017-11" db="EMBL/GenBank/DDBJ databases">
        <title>Taxonomic description and genome sequences of Spirosoma HA7 sp. nov., isolated from pollen microhabitat of Corylus avellana.</title>
        <authorList>
            <person name="Ambika Manirajan B."/>
            <person name="Suarez C."/>
            <person name="Ratering S."/>
            <person name="Geissler-Plaum R."/>
            <person name="Cardinale M."/>
            <person name="Sylvia S."/>
        </authorList>
    </citation>
    <scope>NUCLEOTIDE SEQUENCE [LARGE SCALE GENOMIC DNA]</scope>
    <source>
        <strain evidence="2 3">HA7</strain>
    </source>
</reference>
<gene>
    <name evidence="2" type="ORF">CWM47_03580</name>
</gene>
<protein>
    <submittedName>
        <fullName evidence="2">Uncharacterized protein</fullName>
    </submittedName>
</protein>
<keyword evidence="3" id="KW-1185">Reference proteome</keyword>
<dbReference type="RefSeq" id="WP_100986402.1">
    <property type="nucleotide sequence ID" value="NZ_CP025096.1"/>
</dbReference>
<evidence type="ECO:0000313" key="2">
    <source>
        <dbReference type="EMBL" id="AUD00979.1"/>
    </source>
</evidence>
<sequence length="111" mass="12554">MKKNHLSNPAALKLKMATEYRRMMRLTGQKTTLLLIADHTVSELTCQVENTMPGLNRKLVLSMERPVRPVRSAKPVHKPQSIYDRVSLMARGVIASVGSWIVYGLINVLKR</sequence>
<proteinExistence type="predicted"/>
<feature type="transmembrane region" description="Helical" evidence="1">
    <location>
        <begin position="88"/>
        <end position="109"/>
    </location>
</feature>
<dbReference type="AlphaFoldDB" id="A0A2K8YTS1"/>
<keyword evidence="1" id="KW-0472">Membrane</keyword>
<organism evidence="2 3">
    <name type="scientific">Spirosoma pollinicola</name>
    <dbReference type="NCBI Taxonomy" id="2057025"/>
    <lineage>
        <taxon>Bacteria</taxon>
        <taxon>Pseudomonadati</taxon>
        <taxon>Bacteroidota</taxon>
        <taxon>Cytophagia</taxon>
        <taxon>Cytophagales</taxon>
        <taxon>Cytophagaceae</taxon>
        <taxon>Spirosoma</taxon>
    </lineage>
</organism>
<dbReference type="Proteomes" id="UP000232883">
    <property type="component" value="Chromosome"/>
</dbReference>
<evidence type="ECO:0000313" key="3">
    <source>
        <dbReference type="Proteomes" id="UP000232883"/>
    </source>
</evidence>
<evidence type="ECO:0000256" key="1">
    <source>
        <dbReference type="SAM" id="Phobius"/>
    </source>
</evidence>
<dbReference type="KEGG" id="spir:CWM47_03580"/>
<dbReference type="EMBL" id="CP025096">
    <property type="protein sequence ID" value="AUD00979.1"/>
    <property type="molecule type" value="Genomic_DNA"/>
</dbReference>